<evidence type="ECO:0000256" key="1">
    <source>
        <dbReference type="ARBA" id="ARBA00000448"/>
    </source>
</evidence>
<evidence type="ECO:0000313" key="11">
    <source>
        <dbReference type="EMBL" id="KAK0445678.1"/>
    </source>
</evidence>
<evidence type="ECO:0000256" key="7">
    <source>
        <dbReference type="ARBA" id="ARBA00022801"/>
    </source>
</evidence>
<comment type="subcellular location">
    <subcellularLocation>
        <location evidence="2">Secreted</location>
    </subcellularLocation>
</comment>
<evidence type="ECO:0000256" key="8">
    <source>
        <dbReference type="ARBA" id="ARBA00023295"/>
    </source>
</evidence>
<dbReference type="GO" id="GO:0009251">
    <property type="term" value="P:glucan catabolic process"/>
    <property type="evidence" value="ECO:0007669"/>
    <property type="project" value="TreeGrafter"/>
</dbReference>
<comment type="similarity">
    <text evidence="3">Belongs to the glycosyl hydrolase 3 family.</text>
</comment>
<evidence type="ECO:0000313" key="12">
    <source>
        <dbReference type="Proteomes" id="UP001175211"/>
    </source>
</evidence>
<dbReference type="InterPro" id="IPR036962">
    <property type="entry name" value="Glyco_hydro_3_N_sf"/>
</dbReference>
<dbReference type="AlphaFoldDB" id="A0AA39JSC3"/>
<dbReference type="PANTHER" id="PTHR42715:SF12">
    <property type="entry name" value="BETA-GLUCOSIDASE G-RELATED"/>
    <property type="match status" value="1"/>
</dbReference>
<evidence type="ECO:0000256" key="5">
    <source>
        <dbReference type="ARBA" id="ARBA00022525"/>
    </source>
</evidence>
<dbReference type="GO" id="GO:0008422">
    <property type="term" value="F:beta-glucosidase activity"/>
    <property type="evidence" value="ECO:0007669"/>
    <property type="project" value="UniProtKB-EC"/>
</dbReference>
<keyword evidence="7 11" id="KW-0378">Hydrolase</keyword>
<name>A0AA39JSC3_ARMTA</name>
<evidence type="ECO:0000256" key="4">
    <source>
        <dbReference type="ARBA" id="ARBA00012744"/>
    </source>
</evidence>
<dbReference type="Gene3D" id="3.20.20.300">
    <property type="entry name" value="Glycoside hydrolase, family 3, N-terminal domain"/>
    <property type="match status" value="2"/>
</dbReference>
<dbReference type="EMBL" id="JAUEPS010000049">
    <property type="protein sequence ID" value="KAK0445678.1"/>
    <property type="molecule type" value="Genomic_DNA"/>
</dbReference>
<dbReference type="SUPFAM" id="SSF51445">
    <property type="entry name" value="(Trans)glycosidases"/>
    <property type="match status" value="1"/>
</dbReference>
<evidence type="ECO:0000256" key="2">
    <source>
        <dbReference type="ARBA" id="ARBA00004613"/>
    </source>
</evidence>
<keyword evidence="8" id="KW-0326">Glycosidase</keyword>
<feature type="chain" id="PRO_5041330544" description="beta-glucosidase" evidence="10">
    <location>
        <begin position="27"/>
        <end position="266"/>
    </location>
</feature>
<comment type="caution">
    <text evidence="11">The sequence shown here is derived from an EMBL/GenBank/DDBJ whole genome shotgun (WGS) entry which is preliminary data.</text>
</comment>
<keyword evidence="6 10" id="KW-0732">Signal</keyword>
<evidence type="ECO:0000256" key="3">
    <source>
        <dbReference type="ARBA" id="ARBA00005336"/>
    </source>
</evidence>
<evidence type="ECO:0000256" key="6">
    <source>
        <dbReference type="ARBA" id="ARBA00022729"/>
    </source>
</evidence>
<proteinExistence type="inferred from homology"/>
<comment type="catalytic activity">
    <reaction evidence="1">
        <text>Hydrolysis of terminal, non-reducing beta-D-glucosyl residues with release of beta-D-glucose.</text>
        <dbReference type="EC" id="3.2.1.21"/>
    </reaction>
</comment>
<sequence length="266" mass="29607">MVWLHFLPALHMLCLVCWLIVGSVQAFTQWSWAEAYSLANETVQQLTLDEKLGLVIGVGKFGSHCSIMLSLMTLTIPPICFNDGPAGLWLVKEVTGFPTGINTANEKSQSWTRMGEVIYPAVTLQMLAGPDPYLSGEFAYETIVGIQSMGVQACTKHFIANNQEHSRYGLSADVDDRRLHEIYWWPFMRSIDIRASVYYFTCAYRLKWAVKTRWILSNNANAGLDMEQPGDYLKIGGGMYSNGGLKSAVNNGSVSVTAVHQNYMAT</sequence>
<evidence type="ECO:0000256" key="10">
    <source>
        <dbReference type="SAM" id="SignalP"/>
    </source>
</evidence>
<protein>
    <recommendedName>
        <fullName evidence="4">beta-glucosidase</fullName>
        <ecNumber evidence="4">3.2.1.21</ecNumber>
    </recommendedName>
</protein>
<keyword evidence="12" id="KW-1185">Reference proteome</keyword>
<comment type="function">
    <text evidence="9">Beta-glucosidases are one of a number of cellulolytic enzymes involved in the degradation of cellulosic biomass. Catalyzes the last step releasing glucose from the inhibitory cellobiose.</text>
</comment>
<evidence type="ECO:0000256" key="9">
    <source>
        <dbReference type="ARBA" id="ARBA00024983"/>
    </source>
</evidence>
<gene>
    <name evidence="11" type="ORF">EV420DRAFT_1484309</name>
</gene>
<reference evidence="11" key="1">
    <citation type="submission" date="2023-06" db="EMBL/GenBank/DDBJ databases">
        <authorList>
            <consortium name="Lawrence Berkeley National Laboratory"/>
            <person name="Ahrendt S."/>
            <person name="Sahu N."/>
            <person name="Indic B."/>
            <person name="Wong-Bajracharya J."/>
            <person name="Merenyi Z."/>
            <person name="Ke H.-M."/>
            <person name="Monk M."/>
            <person name="Kocsube S."/>
            <person name="Drula E."/>
            <person name="Lipzen A."/>
            <person name="Balint B."/>
            <person name="Henrissat B."/>
            <person name="Andreopoulos B."/>
            <person name="Martin F.M."/>
            <person name="Harder C.B."/>
            <person name="Rigling D."/>
            <person name="Ford K.L."/>
            <person name="Foster G.D."/>
            <person name="Pangilinan J."/>
            <person name="Papanicolaou A."/>
            <person name="Barry K."/>
            <person name="LaButti K."/>
            <person name="Viragh M."/>
            <person name="Koriabine M."/>
            <person name="Yan M."/>
            <person name="Riley R."/>
            <person name="Champramary S."/>
            <person name="Plett K.L."/>
            <person name="Tsai I.J."/>
            <person name="Slot J."/>
            <person name="Sipos G."/>
            <person name="Plett J."/>
            <person name="Nagy L.G."/>
            <person name="Grigoriev I.V."/>
        </authorList>
    </citation>
    <scope>NUCLEOTIDE SEQUENCE</scope>
    <source>
        <strain evidence="11">CCBAS 213</strain>
    </source>
</reference>
<feature type="signal peptide" evidence="10">
    <location>
        <begin position="1"/>
        <end position="26"/>
    </location>
</feature>
<dbReference type="InterPro" id="IPR050288">
    <property type="entry name" value="Cellulose_deg_GH3"/>
</dbReference>
<dbReference type="RefSeq" id="XP_060325582.1">
    <property type="nucleotide sequence ID" value="XM_060470058.1"/>
</dbReference>
<keyword evidence="5" id="KW-0964">Secreted</keyword>
<dbReference type="InterPro" id="IPR017853">
    <property type="entry name" value="GH"/>
</dbReference>
<dbReference type="PANTHER" id="PTHR42715">
    <property type="entry name" value="BETA-GLUCOSIDASE"/>
    <property type="match status" value="1"/>
</dbReference>
<organism evidence="11 12">
    <name type="scientific">Armillaria tabescens</name>
    <name type="common">Ringless honey mushroom</name>
    <name type="synonym">Agaricus tabescens</name>
    <dbReference type="NCBI Taxonomy" id="1929756"/>
    <lineage>
        <taxon>Eukaryota</taxon>
        <taxon>Fungi</taxon>
        <taxon>Dikarya</taxon>
        <taxon>Basidiomycota</taxon>
        <taxon>Agaricomycotina</taxon>
        <taxon>Agaricomycetes</taxon>
        <taxon>Agaricomycetidae</taxon>
        <taxon>Agaricales</taxon>
        <taxon>Marasmiineae</taxon>
        <taxon>Physalacriaceae</taxon>
        <taxon>Desarmillaria</taxon>
    </lineage>
</organism>
<dbReference type="Proteomes" id="UP001175211">
    <property type="component" value="Unassembled WGS sequence"/>
</dbReference>
<dbReference type="EC" id="3.2.1.21" evidence="4"/>
<accession>A0AA39JSC3</accession>
<dbReference type="GO" id="GO:0005576">
    <property type="term" value="C:extracellular region"/>
    <property type="evidence" value="ECO:0007669"/>
    <property type="project" value="UniProtKB-SubCell"/>
</dbReference>
<dbReference type="GeneID" id="85353606"/>